<feature type="compositionally biased region" description="Polar residues" evidence="2">
    <location>
        <begin position="231"/>
        <end position="254"/>
    </location>
</feature>
<feature type="compositionally biased region" description="Polar residues" evidence="2">
    <location>
        <begin position="1124"/>
        <end position="1150"/>
    </location>
</feature>
<feature type="region of interest" description="Disordered" evidence="2">
    <location>
        <begin position="1100"/>
        <end position="1294"/>
    </location>
</feature>
<dbReference type="EMBL" id="FJOG01000004">
    <property type="protein sequence ID" value="CZR53672.1"/>
    <property type="molecule type" value="Genomic_DNA"/>
</dbReference>
<feature type="compositionally biased region" description="Polar residues" evidence="2">
    <location>
        <begin position="1222"/>
        <end position="1231"/>
    </location>
</feature>
<feature type="coiled-coil region" evidence="1">
    <location>
        <begin position="421"/>
        <end position="459"/>
    </location>
</feature>
<feature type="compositionally biased region" description="Polar residues" evidence="2">
    <location>
        <begin position="177"/>
        <end position="201"/>
    </location>
</feature>
<feature type="coiled-coil region" evidence="1">
    <location>
        <begin position="347"/>
        <end position="374"/>
    </location>
</feature>
<proteinExistence type="predicted"/>
<organism evidence="3 4">
    <name type="scientific">Phialocephala subalpina</name>
    <dbReference type="NCBI Taxonomy" id="576137"/>
    <lineage>
        <taxon>Eukaryota</taxon>
        <taxon>Fungi</taxon>
        <taxon>Dikarya</taxon>
        <taxon>Ascomycota</taxon>
        <taxon>Pezizomycotina</taxon>
        <taxon>Leotiomycetes</taxon>
        <taxon>Helotiales</taxon>
        <taxon>Mollisiaceae</taxon>
        <taxon>Phialocephala</taxon>
        <taxon>Phialocephala fortinii species complex</taxon>
    </lineage>
</organism>
<name>A0A1L7WLM1_9HELO</name>
<keyword evidence="1" id="KW-0175">Coiled coil</keyword>
<feature type="compositionally biased region" description="Basic residues" evidence="2">
    <location>
        <begin position="1"/>
        <end position="11"/>
    </location>
</feature>
<feature type="compositionally biased region" description="Basic and acidic residues" evidence="2">
    <location>
        <begin position="211"/>
        <end position="225"/>
    </location>
</feature>
<accession>A0A1L7WLM1</accession>
<dbReference type="Gene3D" id="1.20.5.340">
    <property type="match status" value="1"/>
</dbReference>
<sequence length="1352" mass="147738">MTSKKNKKRKFLPRDFLNSPPAQNPNAMPPVYSAASPPSGPRAEQIKIKNTGSRGGRGGGAPRGGRRAQDDSRERRERRDSRDTWDTYRPRSASPRPQSPPYRDRSPERRKRDRRQYENNYRPIYDTVSPLDSRDARADRSYGSYSPASTRSFVEEKRSYDSIPQARSRPPLEERASNNNSPLVVNPQLTEPIQLQLQQVSDPIPKNTEPNPHEVEVVPDDHNPEVDPPQASETSSEYQGSESPTMKPTSSITNAEKARAITQVDKVSFEAQSHQAPVSDSVQLQVNDKLQEVVTNQLGEKLLSLLSECTNLSSLKFQQSAEKQRLSRRKAEYRKFQSQHEKFPSTKEAQTRDLKDAENALKLVSNEVESKTNSLAKSTKEAVSYLVPSILASGYSNQDSSENEKRLAKVEKTCEGYAYLLEEQMKLYRELEAKHSQLAKSHEDEKSTWQAEIKNLRSQSKLDLDRVSNQVTGMESGIKLLRDDISDVKRAAIGHSQTMGKDYDDIASRLTAVEGLAKRVPEITALQLELTRLEGSSVTMEVFNARVGNIDQKLNQQAERMTQAETTCQVRDNNTRPKLTSLLGKVDPLIGKVDSLIGKVDPLAGQLDSLAGQVDSQVGKINPLVGKVDSLVGKIDSQAGKVSRLESLSNRPSPVVKPDYSELIKAHIDPLKQEVSKLNAAVTGQNAVGATPGLAKPSSDVVNHRLSNFDRGLNDLEQRPAVQAPAAVSQAAPASSNGPHNSYELNALKTRLTTLESSKPDLGPILNRLAVLETEHGGDLAILDKSMRAAQQQLTDIEPRLTTVEQRPIVQTPAAPVAPAQAGTIPANATLAPRVARVETDLQIVRGSLDALGEMVGDIVEEQVKASIKPLELQQTDSITKLQTSIDSLRKDHDILSQETKQTISGVMASVTTGAAHSAIHTINSQGIFARSDMVNQLQTTLNGVHATVEGVHATVESHDVAIGNVQSRLDNINTAELHKAIVYNVLDGLPNLQNAEARIAEIQTSITTLQAVEPRVSTRMDAVELSVTNQAKRIQNMRDEIDVTLTPAVTNLQSSTKNVEGELGRLLSTYNKGQETMIDNFEKMNEKVADLGEEVEKVQKANAKKAQDRAIPAVTRPSAPGQGPTSRQPSTSSNRLNSPAGSVSSTNRGPASRPQPPNRLNSPAGSVSSTNKGPTNANARPASRPGSVTSAASAVRKPSSVTSTSERAVSESKKRPFPSEQPKQTNSKPSSSHKRTNGSPAAKKPRRKYGELGNDDDRDQDPDFDPDDGNLVEPRISDSESDEPISPLKKSVKGSVNVGISERVRMDFQAAENVDVKPRTPVIENSEEKSKEKPKEVNNHVIDLVSDSDDE</sequence>
<feature type="compositionally biased region" description="Basic and acidic residues" evidence="2">
    <location>
        <begin position="1327"/>
        <end position="1339"/>
    </location>
</feature>
<feature type="compositionally biased region" description="Polar residues" evidence="2">
    <location>
        <begin position="143"/>
        <end position="152"/>
    </location>
</feature>
<feature type="region of interest" description="Disordered" evidence="2">
    <location>
        <begin position="1320"/>
        <end position="1352"/>
    </location>
</feature>
<dbReference type="Proteomes" id="UP000184330">
    <property type="component" value="Unassembled WGS sequence"/>
</dbReference>
<feature type="compositionally biased region" description="Polar residues" evidence="2">
    <location>
        <begin position="1159"/>
        <end position="1179"/>
    </location>
</feature>
<gene>
    <name evidence="3" type="ORF">PAC_03552</name>
</gene>
<evidence type="ECO:0000313" key="4">
    <source>
        <dbReference type="Proteomes" id="UP000184330"/>
    </source>
</evidence>
<keyword evidence="4" id="KW-1185">Reference proteome</keyword>
<dbReference type="STRING" id="576137.A0A1L7WLM1"/>
<feature type="compositionally biased region" description="Gly residues" evidence="2">
    <location>
        <begin position="53"/>
        <end position="63"/>
    </location>
</feature>
<feature type="compositionally biased region" description="Basic and acidic residues" evidence="2">
    <location>
        <begin position="67"/>
        <end position="89"/>
    </location>
</feature>
<feature type="region of interest" description="Disordered" evidence="2">
    <location>
        <begin position="722"/>
        <end position="743"/>
    </location>
</feature>
<evidence type="ECO:0000313" key="3">
    <source>
        <dbReference type="EMBL" id="CZR53672.1"/>
    </source>
</evidence>
<evidence type="ECO:0000256" key="1">
    <source>
        <dbReference type="SAM" id="Coils"/>
    </source>
</evidence>
<protein>
    <submittedName>
        <fullName evidence="3">Uncharacterized protein</fullName>
    </submittedName>
</protein>
<dbReference type="OrthoDB" id="3542551at2759"/>
<reference evidence="3 4" key="1">
    <citation type="submission" date="2016-03" db="EMBL/GenBank/DDBJ databases">
        <authorList>
            <person name="Ploux O."/>
        </authorList>
    </citation>
    <scope>NUCLEOTIDE SEQUENCE [LARGE SCALE GENOMIC DNA]</scope>
    <source>
        <strain evidence="3 4">UAMH 11012</strain>
    </source>
</reference>
<feature type="compositionally biased region" description="Low complexity" evidence="2">
    <location>
        <begin position="722"/>
        <end position="736"/>
    </location>
</feature>
<feature type="region of interest" description="Disordered" evidence="2">
    <location>
        <begin position="1"/>
        <end position="257"/>
    </location>
</feature>
<evidence type="ECO:0000256" key="2">
    <source>
        <dbReference type="SAM" id="MobiDB-lite"/>
    </source>
</evidence>
<feature type="compositionally biased region" description="Acidic residues" evidence="2">
    <location>
        <begin position="1254"/>
        <end position="1271"/>
    </location>
</feature>